<dbReference type="GO" id="GO:0006310">
    <property type="term" value="P:DNA recombination"/>
    <property type="evidence" value="ECO:0007669"/>
    <property type="project" value="UniProtKB-KW"/>
</dbReference>
<evidence type="ECO:0000256" key="2">
    <source>
        <dbReference type="ARBA" id="ARBA00023172"/>
    </source>
</evidence>
<dbReference type="InterPro" id="IPR010998">
    <property type="entry name" value="Integrase_recombinase_N"/>
</dbReference>
<dbReference type="InterPro" id="IPR011010">
    <property type="entry name" value="DNA_brk_join_enz"/>
</dbReference>
<dbReference type="AlphaFoldDB" id="A0A9X5LW73"/>
<dbReference type="EMBL" id="JNBU01000001">
    <property type="protein sequence ID" value="OCT43883.1"/>
    <property type="molecule type" value="Genomic_DNA"/>
</dbReference>
<name>A0A9X5LW73_9ACTN</name>
<protein>
    <recommendedName>
        <fullName evidence="3">Tyr recombinase domain-containing protein</fullName>
    </recommendedName>
</protein>
<dbReference type="GO" id="GO:0015074">
    <property type="term" value="P:DNA integration"/>
    <property type="evidence" value="ECO:0007669"/>
    <property type="project" value="InterPro"/>
</dbReference>
<evidence type="ECO:0000313" key="4">
    <source>
        <dbReference type="EMBL" id="OCT43883.1"/>
    </source>
</evidence>
<sequence>MAVIDLWRHRDGTPTKRDGRGLRWRVVVAGWPSTACRTRAEADYINAARIAQGRPRPSDGRTVGERVDVWLAGKAGLSPKGREAARVAASWVKGEWAGMPADEVDPAQVQVWLAGLRTDHGPASPSLKHKILQCLRGSIGDVADLSGVRVPSERPREPRFLSAEDLVRLADECHGWEAMVMLLGTTGIRVGECCALDVADVSPATR</sequence>
<dbReference type="Gene3D" id="1.10.443.10">
    <property type="entry name" value="Intergrase catalytic core"/>
    <property type="match status" value="1"/>
</dbReference>
<reference evidence="4" key="1">
    <citation type="submission" date="2014-05" db="EMBL/GenBank/DDBJ databases">
        <authorList>
            <person name="Jahns A.C."/>
            <person name="Eilers H."/>
            <person name="Alexeyev O.A."/>
        </authorList>
    </citation>
    <scope>NUCLEOTIDE SEQUENCE [LARGE SCALE GENOMIC DNA]</scope>
    <source>
        <strain evidence="4">DSM 20700</strain>
    </source>
</reference>
<dbReference type="InterPro" id="IPR002104">
    <property type="entry name" value="Integrase_catalytic"/>
</dbReference>
<evidence type="ECO:0000259" key="3">
    <source>
        <dbReference type="PROSITE" id="PS51898"/>
    </source>
</evidence>
<proteinExistence type="predicted"/>
<feature type="domain" description="Tyr recombinase" evidence="3">
    <location>
        <begin position="156"/>
        <end position="206"/>
    </location>
</feature>
<dbReference type="SUPFAM" id="SSF56349">
    <property type="entry name" value="DNA breaking-rejoining enzymes"/>
    <property type="match status" value="1"/>
</dbReference>
<dbReference type="GO" id="GO:0003677">
    <property type="term" value="F:DNA binding"/>
    <property type="evidence" value="ECO:0007669"/>
    <property type="project" value="UniProtKB-KW"/>
</dbReference>
<organism evidence="4">
    <name type="scientific">Cutibacterium granulosum DSM 20700</name>
    <dbReference type="NCBI Taxonomy" id="1160719"/>
    <lineage>
        <taxon>Bacteria</taxon>
        <taxon>Bacillati</taxon>
        <taxon>Actinomycetota</taxon>
        <taxon>Actinomycetes</taxon>
        <taxon>Propionibacteriales</taxon>
        <taxon>Propionibacteriaceae</taxon>
        <taxon>Cutibacterium</taxon>
    </lineage>
</organism>
<accession>A0A9X5LW73</accession>
<dbReference type="InterPro" id="IPR013762">
    <property type="entry name" value="Integrase-like_cat_sf"/>
</dbReference>
<keyword evidence="2" id="KW-0233">DNA recombination</keyword>
<gene>
    <name evidence="4" type="ORF">L860_02825</name>
</gene>
<comment type="caution">
    <text evidence="4">The sequence shown here is derived from an EMBL/GenBank/DDBJ whole genome shotgun (WGS) entry which is preliminary data.</text>
</comment>
<evidence type="ECO:0000256" key="1">
    <source>
        <dbReference type="ARBA" id="ARBA00023125"/>
    </source>
</evidence>
<dbReference type="PROSITE" id="PS51898">
    <property type="entry name" value="TYR_RECOMBINASE"/>
    <property type="match status" value="1"/>
</dbReference>
<keyword evidence="1" id="KW-0238">DNA-binding</keyword>
<dbReference type="Gene3D" id="1.10.150.130">
    <property type="match status" value="1"/>
</dbReference>